<dbReference type="InterPro" id="IPR052345">
    <property type="entry name" value="Rad_response_metalloprotease"/>
</dbReference>
<dbReference type="AlphaFoldDB" id="A0A6P0DRF9"/>
<dbReference type="PANTHER" id="PTHR43236:SF1">
    <property type="entry name" value="BLL7220 PROTEIN"/>
    <property type="match status" value="1"/>
</dbReference>
<reference evidence="2 3" key="1">
    <citation type="submission" date="2020-01" db="EMBL/GenBank/DDBJ databases">
        <title>Rhizobium genotypes associated with high levels of biological nitrogen fixation by grain legumes in a temperate-maritime cropping system.</title>
        <authorList>
            <person name="Maluk M."/>
            <person name="Francesc Ferrando Molina F."/>
            <person name="Lopez Del Egido L."/>
            <person name="Lafos M."/>
            <person name="Langarica-Fuentes A."/>
            <person name="Gebre Yohannes G."/>
            <person name="Young M.W."/>
            <person name="Martin P."/>
            <person name="Gantlett R."/>
            <person name="Kenicer G."/>
            <person name="Hawes C."/>
            <person name="Begg G.S."/>
            <person name="Quilliam R.S."/>
            <person name="Squire G.R."/>
            <person name="Poole P.S."/>
            <person name="Young P.W."/>
            <person name="Iannetta P.M."/>
            <person name="James E.K."/>
        </authorList>
    </citation>
    <scope>NUCLEOTIDE SEQUENCE [LARGE SCALE GENOMIC DNA]</scope>
    <source>
        <strain evidence="2 3">JHI944</strain>
    </source>
</reference>
<protein>
    <submittedName>
        <fullName evidence="2">Helix-turn-helix domain-containing protein</fullName>
    </submittedName>
</protein>
<comment type="caution">
    <text evidence="2">The sequence shown here is derived from an EMBL/GenBank/DDBJ whole genome shotgun (WGS) entry which is preliminary data.</text>
</comment>
<proteinExistence type="predicted"/>
<name>A0A6P0DRF9_RHILE</name>
<dbReference type="InterPro" id="IPR010982">
    <property type="entry name" value="Lambda_DNA-bd_dom_sf"/>
</dbReference>
<dbReference type="RefSeq" id="WP_164000439.1">
    <property type="nucleotide sequence ID" value="NZ_WXXP01000032.1"/>
</dbReference>
<sequence length="104" mass="11342">MSFGARVRVSRQSRDWSQTDLANAVGTSQTCIHNWENDNTYPRPANMAALANALGVTQRFLEEGEGGVSMGVTVEEVLNSAKAELARVLHTTADRIELKFSMAS</sequence>
<evidence type="ECO:0000313" key="3">
    <source>
        <dbReference type="Proteomes" id="UP000471409"/>
    </source>
</evidence>
<dbReference type="GO" id="GO:0003677">
    <property type="term" value="F:DNA binding"/>
    <property type="evidence" value="ECO:0007669"/>
    <property type="project" value="InterPro"/>
</dbReference>
<dbReference type="Pfam" id="PF13560">
    <property type="entry name" value="HTH_31"/>
    <property type="match status" value="1"/>
</dbReference>
<gene>
    <name evidence="2" type="ORF">GUK36_35230</name>
</gene>
<accession>A0A6P0DRF9</accession>
<dbReference type="Gene3D" id="1.10.260.40">
    <property type="entry name" value="lambda repressor-like DNA-binding domains"/>
    <property type="match status" value="1"/>
</dbReference>
<dbReference type="EMBL" id="WXXP01000032">
    <property type="protein sequence ID" value="NEK54613.1"/>
    <property type="molecule type" value="Genomic_DNA"/>
</dbReference>
<dbReference type="PANTHER" id="PTHR43236">
    <property type="entry name" value="ANTITOXIN HIGA1"/>
    <property type="match status" value="1"/>
</dbReference>
<feature type="domain" description="HTH cro/C1-type" evidence="1">
    <location>
        <begin position="7"/>
        <end position="61"/>
    </location>
</feature>
<dbReference type="CDD" id="cd00093">
    <property type="entry name" value="HTH_XRE"/>
    <property type="match status" value="1"/>
</dbReference>
<dbReference type="Proteomes" id="UP000471409">
    <property type="component" value="Unassembled WGS sequence"/>
</dbReference>
<dbReference type="SUPFAM" id="SSF47413">
    <property type="entry name" value="lambda repressor-like DNA-binding domains"/>
    <property type="match status" value="1"/>
</dbReference>
<dbReference type="PROSITE" id="PS50943">
    <property type="entry name" value="HTH_CROC1"/>
    <property type="match status" value="1"/>
</dbReference>
<dbReference type="InterPro" id="IPR001387">
    <property type="entry name" value="Cro/C1-type_HTH"/>
</dbReference>
<evidence type="ECO:0000259" key="1">
    <source>
        <dbReference type="PROSITE" id="PS50943"/>
    </source>
</evidence>
<dbReference type="SMART" id="SM00530">
    <property type="entry name" value="HTH_XRE"/>
    <property type="match status" value="1"/>
</dbReference>
<evidence type="ECO:0000313" key="2">
    <source>
        <dbReference type="EMBL" id="NEK54613.1"/>
    </source>
</evidence>
<organism evidence="2 3">
    <name type="scientific">Rhizobium leguminosarum</name>
    <dbReference type="NCBI Taxonomy" id="384"/>
    <lineage>
        <taxon>Bacteria</taxon>
        <taxon>Pseudomonadati</taxon>
        <taxon>Pseudomonadota</taxon>
        <taxon>Alphaproteobacteria</taxon>
        <taxon>Hyphomicrobiales</taxon>
        <taxon>Rhizobiaceae</taxon>
        <taxon>Rhizobium/Agrobacterium group</taxon>
        <taxon>Rhizobium</taxon>
    </lineage>
</organism>